<evidence type="ECO:0000313" key="2">
    <source>
        <dbReference type="Proteomes" id="UP000008066"/>
    </source>
</evidence>
<dbReference type="KEGG" id="cthr:CTHT_0049890"/>
<name>G0SBD7_CHATD</name>
<gene>
    <name evidence="1" type="ORF">CTHT_0049890</name>
</gene>
<dbReference type="OMA" id="HQLHLWG"/>
<dbReference type="Proteomes" id="UP000008066">
    <property type="component" value="Unassembled WGS sequence"/>
</dbReference>
<dbReference type="AlphaFoldDB" id="G0SBD7"/>
<sequence>MPFKINISDQALASSEETHQLHLWGLKPRNQAEVCLVCMKEIPADQPMIRCACKNARFCSTKCKLLKQPRGVKIDLCEKFKMYPYEGESLRRDVHQRPSPNHRRAIICDPLKGEWELFWIEVQGDKIVVDHPIFDQYFEDIGPEDEWLELAVLWPSQTEEILQAMHKLGHGVILGFPTSMMKPMGKVHPRWVNRATNMNTISGDSICQWPGPVIAFAYGYDISNYLKVDPDHIEGVTAGKFRFGFSEATASDDQPEEGKLITTTATSTMTGGKKKKKKTTSNLVWKWKIQNQGTSMEILDVNHHDWHVLMYYLVGTPLNPCPPPRFFDEHLRGIKISYLDHPANKLLYIETESNPNNVIVKSTNPHPPFDPTNPNAVYEPQDLLFSYVTIRFPSVTTVLMAGAFAVGLRWCIHYNMQINPPFRYTTPSVSHRRLMSLMWGMTLDDAAGYKPAPMADFSNTRDPSLHRLHAMTLRGPGATTDNLLVFHVRGIIVNGHHVNALLKYLDFTDPLEWRRGGNKGFENYWKVYAKTQSIARNANPLGLDDDPYTVEQVLCDTIALGPEKFLEGTVSKLVDEPITPTEKGIIDSSLSKAVMARGMEMQLGLDTWETDVVLEVMSGGEGPQAQTKENSLSKREAKSLMHELRGERKRILGMIRAWRRSGKVFRSRATGDENPYGWIGILSHELDIQPMLHHIGDRDLSLLTAGPVA</sequence>
<accession>G0SBD7</accession>
<dbReference type="HOGENOM" id="CLU_389316_0_0_1"/>
<dbReference type="GeneID" id="18259027"/>
<dbReference type="OrthoDB" id="4579609at2759"/>
<dbReference type="RefSeq" id="XP_006695339.1">
    <property type="nucleotide sequence ID" value="XM_006695276.1"/>
</dbReference>
<protein>
    <recommendedName>
        <fullName evidence="3">Suppressor of anucleate metulae protein B</fullName>
    </recommendedName>
</protein>
<reference evidence="1 2" key="1">
    <citation type="journal article" date="2011" name="Cell">
        <title>Insight into structure and assembly of the nuclear pore complex by utilizing the genome of a eukaryotic thermophile.</title>
        <authorList>
            <person name="Amlacher S."/>
            <person name="Sarges P."/>
            <person name="Flemming D."/>
            <person name="van Noort V."/>
            <person name="Kunze R."/>
            <person name="Devos D.P."/>
            <person name="Arumugam M."/>
            <person name="Bork P."/>
            <person name="Hurt E."/>
        </authorList>
    </citation>
    <scope>NUCLEOTIDE SEQUENCE [LARGE SCALE GENOMIC DNA]</scope>
    <source>
        <strain evidence="2">DSM 1495 / CBS 144.50 / IMI 039719</strain>
    </source>
</reference>
<evidence type="ECO:0000313" key="1">
    <source>
        <dbReference type="EMBL" id="EGS19517.1"/>
    </source>
</evidence>
<dbReference type="eggNOG" id="ENOG502RKM5">
    <property type="taxonomic scope" value="Eukaryota"/>
</dbReference>
<keyword evidence="2" id="KW-1185">Reference proteome</keyword>
<proteinExistence type="predicted"/>
<dbReference type="EMBL" id="GL988044">
    <property type="protein sequence ID" value="EGS19517.1"/>
    <property type="molecule type" value="Genomic_DNA"/>
</dbReference>
<evidence type="ECO:0008006" key="3">
    <source>
        <dbReference type="Google" id="ProtNLM"/>
    </source>
</evidence>
<organism evidence="2">
    <name type="scientific">Chaetomium thermophilum (strain DSM 1495 / CBS 144.50 / IMI 039719)</name>
    <name type="common">Thermochaetoides thermophila</name>
    <dbReference type="NCBI Taxonomy" id="759272"/>
    <lineage>
        <taxon>Eukaryota</taxon>
        <taxon>Fungi</taxon>
        <taxon>Dikarya</taxon>
        <taxon>Ascomycota</taxon>
        <taxon>Pezizomycotina</taxon>
        <taxon>Sordariomycetes</taxon>
        <taxon>Sordariomycetidae</taxon>
        <taxon>Sordariales</taxon>
        <taxon>Chaetomiaceae</taxon>
        <taxon>Thermochaetoides</taxon>
    </lineage>
</organism>